<evidence type="ECO:0000259" key="4">
    <source>
        <dbReference type="PROSITE" id="PS50165"/>
    </source>
</evidence>
<organism evidence="5 6">
    <name type="scientific">Cyclostephanos tholiformis</name>
    <dbReference type="NCBI Taxonomy" id="382380"/>
    <lineage>
        <taxon>Eukaryota</taxon>
        <taxon>Sar</taxon>
        <taxon>Stramenopiles</taxon>
        <taxon>Ochrophyta</taxon>
        <taxon>Bacillariophyta</taxon>
        <taxon>Coscinodiscophyceae</taxon>
        <taxon>Thalassiosirophycidae</taxon>
        <taxon>Stephanodiscales</taxon>
        <taxon>Stephanodiscaceae</taxon>
        <taxon>Cyclostephanos</taxon>
    </lineage>
</organism>
<accession>A0ABD3SH29</accession>
<dbReference type="PANTHER" id="PTHR30562:SF10">
    <property type="entry name" value="EXCINUCLEASE CHO"/>
    <property type="match status" value="1"/>
</dbReference>
<sequence length="310" mass="34426">MWSGFHSSVDFGEVIQYVLENKHYPSGPKVQYPIAAKVLRGAIRTARNRASEINNCHPVASKGIRHETDKRALNCAIENAAQIAQQRSITCGPVTSLDGTAALELTDLLSLKDPLRRIECFDISHTHGEGTVAFRGVFLSGHLASDLSRRFNIKSIKGVDDYASVEEVLERRFRHVWANDEGELVDQNDPWVKPDLVVIDGGKGQLTSALKGMAKANVFPLLDHFKIQRGENPPGYNGRIVQTESIDRYTFVPVVSLAKNKEEVFGVKSSMPMNTRQDSAALLLLSAIRDESHRFALKSHQKRRSKANGL</sequence>
<evidence type="ECO:0000256" key="3">
    <source>
        <dbReference type="ARBA" id="ARBA00023236"/>
    </source>
</evidence>
<feature type="domain" description="UvrC family homology region profile" evidence="4">
    <location>
        <begin position="68"/>
        <end position="209"/>
    </location>
</feature>
<reference evidence="5 6" key="1">
    <citation type="submission" date="2024-10" db="EMBL/GenBank/DDBJ databases">
        <title>Updated reference genomes for cyclostephanoid diatoms.</title>
        <authorList>
            <person name="Roberts W.R."/>
            <person name="Alverson A.J."/>
        </authorList>
    </citation>
    <scope>NUCLEOTIDE SEQUENCE [LARGE SCALE GENOMIC DNA]</scope>
    <source>
        <strain evidence="5 6">AJA228-03</strain>
    </source>
</reference>
<proteinExistence type="predicted"/>
<keyword evidence="6" id="KW-1185">Reference proteome</keyword>
<comment type="caution">
    <text evidence="5">The sequence shown here is derived from an EMBL/GenBank/DDBJ whole genome shotgun (WGS) entry which is preliminary data.</text>
</comment>
<keyword evidence="3" id="KW-0742">SOS response</keyword>
<dbReference type="Pfam" id="PF08459">
    <property type="entry name" value="UvrC_RNaseH_dom"/>
    <property type="match status" value="1"/>
</dbReference>
<dbReference type="PROSITE" id="PS50165">
    <property type="entry name" value="UVRC"/>
    <property type="match status" value="1"/>
</dbReference>
<dbReference type="AlphaFoldDB" id="A0ABD3SH29"/>
<keyword evidence="1" id="KW-0227">DNA damage</keyword>
<dbReference type="Gene3D" id="3.30.420.340">
    <property type="entry name" value="UvrC, RNAse H endonuclease domain"/>
    <property type="match status" value="1"/>
</dbReference>
<evidence type="ECO:0000313" key="6">
    <source>
        <dbReference type="Proteomes" id="UP001530377"/>
    </source>
</evidence>
<evidence type="ECO:0000256" key="2">
    <source>
        <dbReference type="ARBA" id="ARBA00023204"/>
    </source>
</evidence>
<dbReference type="InterPro" id="IPR050066">
    <property type="entry name" value="UvrABC_protein_C"/>
</dbReference>
<dbReference type="Proteomes" id="UP001530377">
    <property type="component" value="Unassembled WGS sequence"/>
</dbReference>
<evidence type="ECO:0000256" key="1">
    <source>
        <dbReference type="ARBA" id="ARBA00022763"/>
    </source>
</evidence>
<gene>
    <name evidence="5" type="ORF">ACHAXA_004137</name>
</gene>
<dbReference type="EMBL" id="JALLPB020000028">
    <property type="protein sequence ID" value="KAL3823865.1"/>
    <property type="molecule type" value="Genomic_DNA"/>
</dbReference>
<dbReference type="InterPro" id="IPR001162">
    <property type="entry name" value="UvrC_RNase_H_dom"/>
</dbReference>
<evidence type="ECO:0000313" key="5">
    <source>
        <dbReference type="EMBL" id="KAL3823865.1"/>
    </source>
</evidence>
<keyword evidence="2" id="KW-0234">DNA repair</keyword>
<dbReference type="InterPro" id="IPR038476">
    <property type="entry name" value="UvrC_RNase_H_dom_sf"/>
</dbReference>
<protein>
    <recommendedName>
        <fullName evidence="4">UvrC family homology region profile domain-containing protein</fullName>
    </recommendedName>
</protein>
<dbReference type="PANTHER" id="PTHR30562">
    <property type="entry name" value="UVRC/OXIDOREDUCTASE"/>
    <property type="match status" value="1"/>
</dbReference>
<name>A0ABD3SH29_9STRA</name>